<evidence type="ECO:0000313" key="6">
    <source>
        <dbReference type="EMBL" id="GHP11269.1"/>
    </source>
</evidence>
<evidence type="ECO:0008006" key="8">
    <source>
        <dbReference type="Google" id="ProtNLM"/>
    </source>
</evidence>
<protein>
    <recommendedName>
        <fullName evidence="8">Sugar phosphate transporter domain-containing protein</fullName>
    </recommendedName>
</protein>
<accession>A0A830I2H9</accession>
<organism evidence="6 7">
    <name type="scientific">Pycnococcus provasolii</name>
    <dbReference type="NCBI Taxonomy" id="41880"/>
    <lineage>
        <taxon>Eukaryota</taxon>
        <taxon>Viridiplantae</taxon>
        <taxon>Chlorophyta</taxon>
        <taxon>Pseudoscourfieldiophyceae</taxon>
        <taxon>Pseudoscourfieldiales</taxon>
        <taxon>Pycnococcaceae</taxon>
        <taxon>Pycnococcus</taxon>
    </lineage>
</organism>
<gene>
    <name evidence="6" type="ORF">PPROV_000999700</name>
</gene>
<feature type="transmembrane region" description="Helical" evidence="5">
    <location>
        <begin position="67"/>
        <end position="84"/>
    </location>
</feature>
<feature type="transmembrane region" description="Helical" evidence="5">
    <location>
        <begin position="35"/>
        <end position="55"/>
    </location>
</feature>
<keyword evidence="3 5" id="KW-1133">Transmembrane helix</keyword>
<comment type="caution">
    <text evidence="6">The sequence shown here is derived from an EMBL/GenBank/DDBJ whole genome shotgun (WGS) entry which is preliminary data.</text>
</comment>
<dbReference type="InterPro" id="IPR050186">
    <property type="entry name" value="TPT_transporter"/>
</dbReference>
<evidence type="ECO:0000256" key="2">
    <source>
        <dbReference type="ARBA" id="ARBA00022692"/>
    </source>
</evidence>
<evidence type="ECO:0000256" key="5">
    <source>
        <dbReference type="SAM" id="Phobius"/>
    </source>
</evidence>
<dbReference type="PANTHER" id="PTHR11132">
    <property type="entry name" value="SOLUTE CARRIER FAMILY 35"/>
    <property type="match status" value="1"/>
</dbReference>
<feature type="transmembrane region" description="Helical" evidence="5">
    <location>
        <begin position="287"/>
        <end position="317"/>
    </location>
</feature>
<proteinExistence type="predicted"/>
<feature type="transmembrane region" description="Helical" evidence="5">
    <location>
        <begin position="224"/>
        <end position="241"/>
    </location>
</feature>
<reference evidence="6" key="1">
    <citation type="submission" date="2020-10" db="EMBL/GenBank/DDBJ databases">
        <title>Unveiling of a novel bifunctional photoreceptor, Dualchrome1, isolated from a cosmopolitan green alga.</title>
        <authorList>
            <person name="Suzuki S."/>
            <person name="Kawachi M."/>
        </authorList>
    </citation>
    <scope>NUCLEOTIDE SEQUENCE</scope>
    <source>
        <strain evidence="6">NIES 2893</strain>
    </source>
</reference>
<evidence type="ECO:0000313" key="7">
    <source>
        <dbReference type="Proteomes" id="UP000660262"/>
    </source>
</evidence>
<dbReference type="AlphaFoldDB" id="A0A830I2H9"/>
<name>A0A830I2H9_9CHLO</name>
<feature type="transmembrane region" description="Helical" evidence="5">
    <location>
        <begin position="110"/>
        <end position="138"/>
    </location>
</feature>
<comment type="subcellular location">
    <subcellularLocation>
        <location evidence="1">Membrane</location>
        <topology evidence="1">Multi-pass membrane protein</topology>
    </subcellularLocation>
</comment>
<sequence length="407" mass="43082">MSASQSSSSAPVSVSVSVKAQDDKGVGLGSGERPWTYTLGIVSANVAASAGVVVANKVVLAKASYPGFAGLLLVLHQLCVLGFVRTTNKGVTSEMRNPTDGSRPSKPPSILWNLGMNFCSGLSVFTSNLTLLFCSVAFHQLSRLFALPIGVAFDYVFYRKSRSTIECMCLAIIAYSFVSASQADATVTVFGAIFAFTSIAMSQLNAVVVKHICKDCNITSNTMLYYTVPISLITGTMTWVICDRLFPPKTSGPASTSIMDPDTDSAHSGLLGVVHNAFFSGNFPTTYVFLSCVLAMSTQLLSTLVASICSSLMYAVLSQAKTVATLLLGAVVFSSEFSSRQAFSSSMCLLGSMCYAFIDVTAPDKAQAAGIGDATMRFRAKQMPRIVFALLAVCACDLFIRVTGTNA</sequence>
<evidence type="ECO:0000256" key="4">
    <source>
        <dbReference type="ARBA" id="ARBA00023136"/>
    </source>
</evidence>
<keyword evidence="4 5" id="KW-0472">Membrane</keyword>
<evidence type="ECO:0000256" key="1">
    <source>
        <dbReference type="ARBA" id="ARBA00004141"/>
    </source>
</evidence>
<dbReference type="EMBL" id="BNJQ01000033">
    <property type="protein sequence ID" value="GHP11269.1"/>
    <property type="molecule type" value="Genomic_DNA"/>
</dbReference>
<feature type="transmembrane region" description="Helical" evidence="5">
    <location>
        <begin position="189"/>
        <end position="212"/>
    </location>
</feature>
<dbReference type="GO" id="GO:0016020">
    <property type="term" value="C:membrane"/>
    <property type="evidence" value="ECO:0007669"/>
    <property type="project" value="UniProtKB-SubCell"/>
</dbReference>
<keyword evidence="2 5" id="KW-0812">Transmembrane</keyword>
<keyword evidence="7" id="KW-1185">Reference proteome</keyword>
<dbReference type="Proteomes" id="UP000660262">
    <property type="component" value="Unassembled WGS sequence"/>
</dbReference>
<evidence type="ECO:0000256" key="3">
    <source>
        <dbReference type="ARBA" id="ARBA00022989"/>
    </source>
</evidence>
<feature type="transmembrane region" description="Helical" evidence="5">
    <location>
        <begin position="386"/>
        <end position="404"/>
    </location>
</feature>